<evidence type="ECO:0000256" key="9">
    <source>
        <dbReference type="SAM" id="Phobius"/>
    </source>
</evidence>
<evidence type="ECO:0000256" key="5">
    <source>
        <dbReference type="ARBA" id="ARBA00022989"/>
    </source>
</evidence>
<feature type="coiled-coil region" evidence="8">
    <location>
        <begin position="43"/>
        <end position="106"/>
    </location>
</feature>
<dbReference type="AlphaFoldDB" id="A0A0E9LVB7"/>
<evidence type="ECO:0000256" key="2">
    <source>
        <dbReference type="ARBA" id="ARBA00009904"/>
    </source>
</evidence>
<protein>
    <submittedName>
        <fullName evidence="10">V-type ATP synthase subunit I</fullName>
    </submittedName>
</protein>
<feature type="transmembrane region" description="Helical" evidence="9">
    <location>
        <begin position="469"/>
        <end position="486"/>
    </location>
</feature>
<dbReference type="PANTHER" id="PTHR11629:SF63">
    <property type="entry name" value="V-TYPE PROTON ATPASE SUBUNIT A"/>
    <property type="match status" value="1"/>
</dbReference>
<keyword evidence="7 9" id="KW-0472">Membrane</keyword>
<dbReference type="Proteomes" id="UP000032900">
    <property type="component" value="Unassembled WGS sequence"/>
</dbReference>
<comment type="subcellular location">
    <subcellularLocation>
        <location evidence="1">Membrane</location>
        <topology evidence="1">Multi-pass membrane protein</topology>
    </subcellularLocation>
</comment>
<feature type="transmembrane region" description="Helical" evidence="9">
    <location>
        <begin position="518"/>
        <end position="535"/>
    </location>
</feature>
<evidence type="ECO:0000313" key="11">
    <source>
        <dbReference type="Proteomes" id="UP000032900"/>
    </source>
</evidence>
<sequence>MIVAMMKYSFLVYHAEYKAFLKELKNMGVLHIEVKKHEPTTEIQELLRAYNDLSRTLRNMENRVKDKEVEGAKPVFDNGEAVLERIHAIEGDLELKQQQLSNLDKEAQQLGPWGDFNPQRVQQLADSQLFLRFLVCRDKNFDPQWEKDHYLKMISSVGGFSYFVLIEKDERQEMIDWPGVDEIALPQKSLSAIREDQSLINKEIDQLDNELDLIAKHCQGQLQSLSDQLKSELDETNALYQTQDEVEERVKLIEGWVPKPKTEDLNAFLEDRKILYVANKPSDDEKVPVLLKNNKFARLFEVIGDLYELPNHKELDLVPFFAPFYMMFFGFSLGDAGYGLLILGVAFWLKPRMPAMKNILGLAQWLGLATVIFGALTGTFFGMDLINEDIPWLEGVKQYMITKENMFNLALILGVIQILFGMVLKVVNIYISKGFAYAYSTIGWLILLIGSGSIYLLKHFGALGDHHGGYAQNGVFIVSGVLILLLNHPRRSLVMNFLSGLWDVYGMVTGLIGDLLSYIRLFALGVSSAILGFVFNELAMSLSPDHIILGPLVMIIILVVGHGMTLFMAGLGAFVHPIRLTFVEFYKNAGFTGGGKRYTPFAEKSVE</sequence>
<feature type="transmembrane region" description="Helical" evidence="9">
    <location>
        <begin position="324"/>
        <end position="349"/>
    </location>
</feature>
<feature type="transmembrane region" description="Helical" evidence="9">
    <location>
        <begin position="547"/>
        <end position="575"/>
    </location>
</feature>
<evidence type="ECO:0000256" key="7">
    <source>
        <dbReference type="ARBA" id="ARBA00023136"/>
    </source>
</evidence>
<keyword evidence="11" id="KW-1185">Reference proteome</keyword>
<keyword evidence="4 9" id="KW-0812">Transmembrane</keyword>
<evidence type="ECO:0000313" key="10">
    <source>
        <dbReference type="EMBL" id="GAO29512.1"/>
    </source>
</evidence>
<accession>A0A0E9LVB7</accession>
<dbReference type="Pfam" id="PF01496">
    <property type="entry name" value="V_ATPase_I"/>
    <property type="match status" value="1"/>
</dbReference>
<dbReference type="STRING" id="1236989.JCM15548_11705"/>
<dbReference type="GO" id="GO:0046961">
    <property type="term" value="F:proton-transporting ATPase activity, rotational mechanism"/>
    <property type="evidence" value="ECO:0007669"/>
    <property type="project" value="InterPro"/>
</dbReference>
<feature type="transmembrane region" description="Helical" evidence="9">
    <location>
        <begin position="436"/>
        <end position="457"/>
    </location>
</feature>
<evidence type="ECO:0000256" key="4">
    <source>
        <dbReference type="ARBA" id="ARBA00022692"/>
    </source>
</evidence>
<feature type="transmembrane region" description="Helical" evidence="9">
    <location>
        <begin position="406"/>
        <end position="424"/>
    </location>
</feature>
<organism evidence="10 11">
    <name type="scientific">Geofilum rubicundum JCM 15548</name>
    <dbReference type="NCBI Taxonomy" id="1236989"/>
    <lineage>
        <taxon>Bacteria</taxon>
        <taxon>Pseudomonadati</taxon>
        <taxon>Bacteroidota</taxon>
        <taxon>Bacteroidia</taxon>
        <taxon>Marinilabiliales</taxon>
        <taxon>Marinilabiliaceae</taxon>
        <taxon>Geofilum</taxon>
    </lineage>
</organism>
<evidence type="ECO:0000256" key="1">
    <source>
        <dbReference type="ARBA" id="ARBA00004141"/>
    </source>
</evidence>
<dbReference type="EMBL" id="BAZW01000009">
    <property type="protein sequence ID" value="GAO29512.1"/>
    <property type="molecule type" value="Genomic_DNA"/>
</dbReference>
<reference evidence="10 11" key="1">
    <citation type="journal article" date="2015" name="Microbes Environ.">
        <title>Distribution and evolution of nitrogen fixation genes in the phylum bacteroidetes.</title>
        <authorList>
            <person name="Inoue J."/>
            <person name="Oshima K."/>
            <person name="Suda W."/>
            <person name="Sakamoto M."/>
            <person name="Iino T."/>
            <person name="Noda S."/>
            <person name="Hongoh Y."/>
            <person name="Hattori M."/>
            <person name="Ohkuma M."/>
        </authorList>
    </citation>
    <scope>NUCLEOTIDE SEQUENCE [LARGE SCALE GENOMIC DNA]</scope>
    <source>
        <strain evidence="10">JCM 15548</strain>
    </source>
</reference>
<evidence type="ECO:0000256" key="8">
    <source>
        <dbReference type="SAM" id="Coils"/>
    </source>
</evidence>
<gene>
    <name evidence="10" type="ORF">JCM15548_11705</name>
</gene>
<keyword evidence="8" id="KW-0175">Coiled coil</keyword>
<feature type="transmembrane region" description="Helical" evidence="9">
    <location>
        <begin position="361"/>
        <end position="386"/>
    </location>
</feature>
<dbReference type="OrthoDB" id="9803814at2"/>
<keyword evidence="6" id="KW-0406">Ion transport</keyword>
<dbReference type="GO" id="GO:0051117">
    <property type="term" value="F:ATPase binding"/>
    <property type="evidence" value="ECO:0007669"/>
    <property type="project" value="TreeGrafter"/>
</dbReference>
<dbReference type="GO" id="GO:0016471">
    <property type="term" value="C:vacuolar proton-transporting V-type ATPase complex"/>
    <property type="evidence" value="ECO:0007669"/>
    <property type="project" value="TreeGrafter"/>
</dbReference>
<comment type="similarity">
    <text evidence="2">Belongs to the V-ATPase 116 kDa subunit family.</text>
</comment>
<dbReference type="PANTHER" id="PTHR11629">
    <property type="entry name" value="VACUOLAR PROTON ATPASES"/>
    <property type="match status" value="1"/>
</dbReference>
<dbReference type="GO" id="GO:0033179">
    <property type="term" value="C:proton-transporting V-type ATPase, V0 domain"/>
    <property type="evidence" value="ECO:0007669"/>
    <property type="project" value="InterPro"/>
</dbReference>
<comment type="caution">
    <text evidence="10">The sequence shown here is derived from an EMBL/GenBank/DDBJ whole genome shotgun (WGS) entry which is preliminary data.</text>
</comment>
<keyword evidence="3" id="KW-0813">Transport</keyword>
<name>A0A0E9LVB7_9BACT</name>
<keyword evidence="5 9" id="KW-1133">Transmembrane helix</keyword>
<feature type="transmembrane region" description="Helical" evidence="9">
    <location>
        <begin position="493"/>
        <end position="512"/>
    </location>
</feature>
<evidence type="ECO:0000256" key="6">
    <source>
        <dbReference type="ARBA" id="ARBA00023065"/>
    </source>
</evidence>
<evidence type="ECO:0000256" key="3">
    <source>
        <dbReference type="ARBA" id="ARBA00022448"/>
    </source>
</evidence>
<dbReference type="GO" id="GO:0007035">
    <property type="term" value="P:vacuolar acidification"/>
    <property type="evidence" value="ECO:0007669"/>
    <property type="project" value="TreeGrafter"/>
</dbReference>
<proteinExistence type="inferred from homology"/>
<dbReference type="InterPro" id="IPR002490">
    <property type="entry name" value="V-ATPase_116kDa_su"/>
</dbReference>